<dbReference type="Pfam" id="PF06985">
    <property type="entry name" value="HET"/>
    <property type="match status" value="1"/>
</dbReference>
<dbReference type="OrthoDB" id="5125733at2759"/>
<dbReference type="PANTHER" id="PTHR33112">
    <property type="entry name" value="DOMAIN PROTEIN, PUTATIVE-RELATED"/>
    <property type="match status" value="1"/>
</dbReference>
<organism evidence="2 3">
    <name type="scientific">Hyaloscypha variabilis (strain UAMH 11265 / GT02V1 / F)</name>
    <name type="common">Meliniomyces variabilis</name>
    <dbReference type="NCBI Taxonomy" id="1149755"/>
    <lineage>
        <taxon>Eukaryota</taxon>
        <taxon>Fungi</taxon>
        <taxon>Dikarya</taxon>
        <taxon>Ascomycota</taxon>
        <taxon>Pezizomycotina</taxon>
        <taxon>Leotiomycetes</taxon>
        <taxon>Helotiales</taxon>
        <taxon>Hyaloscyphaceae</taxon>
        <taxon>Hyaloscypha</taxon>
        <taxon>Hyaloscypha variabilis</taxon>
    </lineage>
</organism>
<dbReference type="InterPro" id="IPR010730">
    <property type="entry name" value="HET"/>
</dbReference>
<evidence type="ECO:0000259" key="1">
    <source>
        <dbReference type="Pfam" id="PF06985"/>
    </source>
</evidence>
<name>A0A2J6RUA7_HYAVF</name>
<reference evidence="2 3" key="1">
    <citation type="submission" date="2016-04" db="EMBL/GenBank/DDBJ databases">
        <title>A degradative enzymes factory behind the ericoid mycorrhizal symbiosis.</title>
        <authorList>
            <consortium name="DOE Joint Genome Institute"/>
            <person name="Martino E."/>
            <person name="Morin E."/>
            <person name="Grelet G."/>
            <person name="Kuo A."/>
            <person name="Kohler A."/>
            <person name="Daghino S."/>
            <person name="Barry K."/>
            <person name="Choi C."/>
            <person name="Cichocki N."/>
            <person name="Clum A."/>
            <person name="Copeland A."/>
            <person name="Hainaut M."/>
            <person name="Haridas S."/>
            <person name="Labutti K."/>
            <person name="Lindquist E."/>
            <person name="Lipzen A."/>
            <person name="Khouja H.-R."/>
            <person name="Murat C."/>
            <person name="Ohm R."/>
            <person name="Olson A."/>
            <person name="Spatafora J."/>
            <person name="Veneault-Fourrey C."/>
            <person name="Henrissat B."/>
            <person name="Grigoriev I."/>
            <person name="Martin F."/>
            <person name="Perotto S."/>
        </authorList>
    </citation>
    <scope>NUCLEOTIDE SEQUENCE [LARGE SCALE GENOMIC DNA]</scope>
    <source>
        <strain evidence="2 3">F</strain>
    </source>
</reference>
<dbReference type="AlphaFoldDB" id="A0A2J6RUA7"/>
<sequence>MAEKSKLLLEECVTHHSSTCPSDLDVLLPPRVIDVNSIKNSERLSLHISASEERGSYTALSYCWGEPPHSFFTTRSTLQDPSKLDWGQLPATIKDAVTVTRGLGIRYLWVDALCIAQDDEADKSEQIKVMGRIYKTATLTIAAASSNSVFTGFLEDRRVPSIPLPLPLDKRGWTLQGSLLSPRILYYGSKDLIWKCQAKSFRSGSPGTAVS</sequence>
<gene>
    <name evidence="2" type="ORF">L207DRAFT_424165</name>
</gene>
<evidence type="ECO:0000313" key="3">
    <source>
        <dbReference type="Proteomes" id="UP000235786"/>
    </source>
</evidence>
<keyword evidence="3" id="KW-1185">Reference proteome</keyword>
<dbReference type="EMBL" id="KZ613943">
    <property type="protein sequence ID" value="PMD42101.1"/>
    <property type="molecule type" value="Genomic_DNA"/>
</dbReference>
<feature type="domain" description="Heterokaryon incompatibility" evidence="1">
    <location>
        <begin position="57"/>
        <end position="158"/>
    </location>
</feature>
<proteinExistence type="predicted"/>
<protein>
    <submittedName>
        <fullName evidence="2">HET-domain-containing protein</fullName>
    </submittedName>
</protein>
<dbReference type="STRING" id="1149755.A0A2J6RUA7"/>
<dbReference type="Proteomes" id="UP000235786">
    <property type="component" value="Unassembled WGS sequence"/>
</dbReference>
<accession>A0A2J6RUA7</accession>
<evidence type="ECO:0000313" key="2">
    <source>
        <dbReference type="EMBL" id="PMD42101.1"/>
    </source>
</evidence>
<dbReference type="PANTHER" id="PTHR33112:SF16">
    <property type="entry name" value="HETEROKARYON INCOMPATIBILITY DOMAIN-CONTAINING PROTEIN"/>
    <property type="match status" value="1"/>
</dbReference>